<feature type="non-terminal residue" evidence="1">
    <location>
        <position position="1"/>
    </location>
</feature>
<keyword evidence="2" id="KW-1185">Reference proteome</keyword>
<proteinExistence type="predicted"/>
<gene>
    <name evidence="1" type="ORF">DVH24_010342</name>
</gene>
<evidence type="ECO:0000313" key="1">
    <source>
        <dbReference type="EMBL" id="RXH98017.1"/>
    </source>
</evidence>
<accession>A0A498JSU5</accession>
<comment type="caution">
    <text evidence="1">The sequence shown here is derived from an EMBL/GenBank/DDBJ whole genome shotgun (WGS) entry which is preliminary data.</text>
</comment>
<evidence type="ECO:0000313" key="2">
    <source>
        <dbReference type="Proteomes" id="UP000290289"/>
    </source>
</evidence>
<dbReference type="EMBL" id="RDQH01000331">
    <property type="protein sequence ID" value="RXH98017.1"/>
    <property type="molecule type" value="Genomic_DNA"/>
</dbReference>
<reference evidence="1 2" key="1">
    <citation type="submission" date="2018-10" db="EMBL/GenBank/DDBJ databases">
        <title>A high-quality apple genome assembly.</title>
        <authorList>
            <person name="Hu J."/>
        </authorList>
    </citation>
    <scope>NUCLEOTIDE SEQUENCE [LARGE SCALE GENOMIC DNA]</scope>
    <source>
        <strain evidence="2">cv. HFTH1</strain>
        <tissue evidence="1">Young leaf</tissue>
    </source>
</reference>
<name>A0A498JSU5_MALDO</name>
<organism evidence="1 2">
    <name type="scientific">Malus domestica</name>
    <name type="common">Apple</name>
    <name type="synonym">Pyrus malus</name>
    <dbReference type="NCBI Taxonomy" id="3750"/>
    <lineage>
        <taxon>Eukaryota</taxon>
        <taxon>Viridiplantae</taxon>
        <taxon>Streptophyta</taxon>
        <taxon>Embryophyta</taxon>
        <taxon>Tracheophyta</taxon>
        <taxon>Spermatophyta</taxon>
        <taxon>Magnoliopsida</taxon>
        <taxon>eudicotyledons</taxon>
        <taxon>Gunneridae</taxon>
        <taxon>Pentapetalae</taxon>
        <taxon>rosids</taxon>
        <taxon>fabids</taxon>
        <taxon>Rosales</taxon>
        <taxon>Rosaceae</taxon>
        <taxon>Amygdaloideae</taxon>
        <taxon>Maleae</taxon>
        <taxon>Malus</taxon>
    </lineage>
</organism>
<dbReference type="AlphaFoldDB" id="A0A498JSU5"/>
<protein>
    <submittedName>
        <fullName evidence="1">Uncharacterized protein</fullName>
    </submittedName>
</protein>
<dbReference type="Proteomes" id="UP000290289">
    <property type="component" value="Chromosome 5"/>
</dbReference>
<sequence length="125" mass="14073">AYEATNFGSLEEQLGSSVKCNVAYLSQNFLTCNSKRFYAHITFLLDYLDAFCAMFDGDWNGYNLSTPKTEKFSKDCDNGCVKYGLSSMQGCRTTMKDVVSTLNFSLPIRIMPERVVPAATRELIF</sequence>